<name>D3VDR0_XENNA</name>
<dbReference type="Proteomes" id="UP000008075">
    <property type="component" value="Chromosome"/>
</dbReference>
<evidence type="ECO:0000313" key="3">
    <source>
        <dbReference type="Proteomes" id="UP000008075"/>
    </source>
</evidence>
<keyword evidence="3" id="KW-1185">Reference proteome</keyword>
<proteinExistence type="predicted"/>
<feature type="chain" id="PRO_5003051483" evidence="1">
    <location>
        <begin position="23"/>
        <end position="61"/>
    </location>
</feature>
<dbReference type="eggNOG" id="COG5433">
    <property type="taxonomic scope" value="Bacteria"/>
</dbReference>
<reference evidence="2 3" key="1">
    <citation type="journal article" date="2011" name="PLoS ONE">
        <title>The entomopathogenic bacterial endosymbionts xenorhabdus and photorhabdus: convergent lifestyles from divergent genomes.</title>
        <authorList>
            <person name="Chaston J.M."/>
            <person name="Suen G."/>
            <person name="Tucker S.L."/>
            <person name="Andersen A.W."/>
            <person name="Bhasin A."/>
            <person name="Bode E."/>
            <person name="Bode H.B."/>
            <person name="Brachmann A.O."/>
            <person name="Cowles C.E."/>
            <person name="Cowles K.N."/>
            <person name="Darby C."/>
            <person name="de Leon L."/>
            <person name="Drace K."/>
            <person name="Du Z."/>
            <person name="Givaudan A."/>
            <person name="Herbert Tran E.E."/>
            <person name="Jewell K.A."/>
            <person name="Knack J.J."/>
            <person name="Krasomil-Osterfeld K.C."/>
            <person name="Kukor R."/>
            <person name="Lanois A."/>
            <person name="Latreille P."/>
            <person name="Leimgruber N.K."/>
            <person name="Lipke C.M."/>
            <person name="Liu R."/>
            <person name="Lu X."/>
            <person name="Martens E.C."/>
            <person name="Marri P.R."/>
            <person name="Medigue C."/>
            <person name="Menard M.L."/>
            <person name="Miller N.M."/>
            <person name="Morales-Soto N."/>
            <person name="Norton S."/>
            <person name="Ogier J.C."/>
            <person name="Orchard S.S."/>
            <person name="Park D."/>
            <person name="Park Y."/>
            <person name="Qurollo B.A."/>
            <person name="Sugar D.R."/>
            <person name="Richards G.R."/>
            <person name="Rouy Z."/>
            <person name="Slominski B."/>
            <person name="Slominski K."/>
            <person name="Snyder H."/>
            <person name="Tjaden B.C."/>
            <person name="van der Hoeven R."/>
            <person name="Welch R.D."/>
            <person name="Wheeler C."/>
            <person name="Xiang B."/>
            <person name="Barbazuk B."/>
            <person name="Gaudriault S."/>
            <person name="Goodner B."/>
            <person name="Slater S.C."/>
            <person name="Forst S."/>
            <person name="Goldman B.S."/>
            <person name="Goodrich-Blair H."/>
        </authorList>
    </citation>
    <scope>NUCLEOTIDE SEQUENCE [LARGE SCALE GENOMIC DNA]</scope>
    <source>
        <strain evidence="3">ATCC 19061 / DSM 3370 / CCUG 14189 / LMG 1036 / NCIMB 9965 / AN6</strain>
    </source>
</reference>
<dbReference type="KEGG" id="xne:XNC1_1917"/>
<evidence type="ECO:0000313" key="2">
    <source>
        <dbReference type="EMBL" id="CBJ89977.1"/>
    </source>
</evidence>
<organism evidence="2 3">
    <name type="scientific">Xenorhabdus nematophila (strain ATCC 19061 / DSM 3370 / CCUG 14189 / LMG 1036 / NCIMB 9965 / AN6)</name>
    <dbReference type="NCBI Taxonomy" id="406817"/>
    <lineage>
        <taxon>Bacteria</taxon>
        <taxon>Pseudomonadati</taxon>
        <taxon>Pseudomonadota</taxon>
        <taxon>Gammaproteobacteria</taxon>
        <taxon>Enterobacterales</taxon>
        <taxon>Morganellaceae</taxon>
        <taxon>Xenorhabdus</taxon>
    </lineage>
</organism>
<feature type="signal peptide" evidence="1">
    <location>
        <begin position="1"/>
        <end position="22"/>
    </location>
</feature>
<dbReference type="HOGENOM" id="CLU_2921776_0_0_6"/>
<evidence type="ECO:0000256" key="1">
    <source>
        <dbReference type="SAM" id="SignalP"/>
    </source>
</evidence>
<sequence length="61" mass="7171">MSRYLWFIIGLLSMITVDTAMQATTLSNAFGHLTDPRVNRTKQYALHRYSDHLDLCRDLWL</sequence>
<accession>D3VDR0</accession>
<gene>
    <name evidence="2" type="ordered locus">XNC1_1917</name>
</gene>
<dbReference type="AlphaFoldDB" id="D3VDR0"/>
<dbReference type="EMBL" id="FN667742">
    <property type="protein sequence ID" value="CBJ89977.1"/>
    <property type="molecule type" value="Genomic_DNA"/>
</dbReference>
<protein>
    <submittedName>
        <fullName evidence="2">Uncharacterized protein</fullName>
    </submittedName>
</protein>
<keyword evidence="1" id="KW-0732">Signal</keyword>